<feature type="compositionally biased region" description="Acidic residues" evidence="1">
    <location>
        <begin position="67"/>
        <end position="76"/>
    </location>
</feature>
<evidence type="ECO:0000313" key="3">
    <source>
        <dbReference type="Proteomes" id="UP001386955"/>
    </source>
</evidence>
<name>A0AAN9SCD2_PSOTE</name>
<dbReference type="InterPro" id="IPR053234">
    <property type="entry name" value="RPM1_Interactor"/>
</dbReference>
<feature type="region of interest" description="Disordered" evidence="1">
    <location>
        <begin position="51"/>
        <end position="76"/>
    </location>
</feature>
<keyword evidence="3" id="KW-1185">Reference proteome</keyword>
<dbReference type="PANTHER" id="PTHR33443">
    <property type="entry name" value="ZGC:112980"/>
    <property type="match status" value="1"/>
</dbReference>
<evidence type="ECO:0000256" key="1">
    <source>
        <dbReference type="SAM" id="MobiDB-lite"/>
    </source>
</evidence>
<sequence>MPEVLDISSDEEEGLDESLTVTDFNWIREMLFPSDEESDDSVEVVEIRRSKPQLKSKSSALAVKDVGDDDDDEDDDDCVVLEGDPEKGVPSVEDEENGSDELLVIGEKGQIACRDYPHARHNCVKFPFSSSPHEKHCSLCHCFVCDSLAPCPKWGTGISSSDHCHANNTEFWKIQRKNFKLGQSSPLPAVINFGTSLGAGHPQCNEFLPLGINNLSPNSVLQNQAAMCTVPSQTQASQPPVTRFLSAPSPNSTLQNQVSMPINAPIKSPATNFTMPNGANTDRCWESRRTLVRTRCQPHSVPVRRPVLGVRSHNIQRDRGNVASRVLRPHMMTRSVNSGNTLMANNSPHGSSGFDNYVNMTQQHQNYNTVTGLPNYKNCNGPYDICHPTNISVYSQLSSQPGNLSCVNQHTVASETQTYGQPLSQSNNNQGFHQTCIQVSGGPSSHTARLNSSQHGNEPQIRSQNGNASRDTTTCGTAGQDTCQSQLQPPHEESQRETVSKFSAFDSSWTNNTGQSILQTSGSVGQSPNVNESSAQFTVSNESLFECSQLPSSLVDFNSWLLEKDPLPMLTDGFLPSELNIPSPDFYPADMGMGLFYLDGK</sequence>
<accession>A0AAN9SCD2</accession>
<proteinExistence type="predicted"/>
<comment type="caution">
    <text evidence="2">The sequence shown here is derived from an EMBL/GenBank/DDBJ whole genome shotgun (WGS) entry which is preliminary data.</text>
</comment>
<dbReference type="Proteomes" id="UP001386955">
    <property type="component" value="Unassembled WGS sequence"/>
</dbReference>
<feature type="compositionally biased region" description="Basic and acidic residues" evidence="1">
    <location>
        <begin position="490"/>
        <end position="499"/>
    </location>
</feature>
<gene>
    <name evidence="2" type="ORF">VNO78_21900</name>
</gene>
<evidence type="ECO:0000313" key="2">
    <source>
        <dbReference type="EMBL" id="KAK7393347.1"/>
    </source>
</evidence>
<dbReference type="AlphaFoldDB" id="A0AAN9SCD2"/>
<dbReference type="EMBL" id="JAYMYS010000005">
    <property type="protein sequence ID" value="KAK7393347.1"/>
    <property type="molecule type" value="Genomic_DNA"/>
</dbReference>
<feature type="compositionally biased region" description="Polar residues" evidence="1">
    <location>
        <begin position="417"/>
        <end position="488"/>
    </location>
</feature>
<reference evidence="2 3" key="1">
    <citation type="submission" date="2024-01" db="EMBL/GenBank/DDBJ databases">
        <title>The genomes of 5 underutilized Papilionoideae crops provide insights into root nodulation and disease resistanc.</title>
        <authorList>
            <person name="Jiang F."/>
        </authorList>
    </citation>
    <scope>NUCLEOTIDE SEQUENCE [LARGE SCALE GENOMIC DNA]</scope>
    <source>
        <strain evidence="2">DUOXIRENSHENG_FW03</strain>
        <tissue evidence="2">Leaves</tissue>
    </source>
</reference>
<feature type="region of interest" description="Disordered" evidence="1">
    <location>
        <begin position="417"/>
        <end position="501"/>
    </location>
</feature>
<protein>
    <submittedName>
        <fullName evidence="2">Uncharacterized protein</fullName>
    </submittedName>
</protein>
<organism evidence="2 3">
    <name type="scientific">Psophocarpus tetragonolobus</name>
    <name type="common">Winged bean</name>
    <name type="synonym">Dolichos tetragonolobus</name>
    <dbReference type="NCBI Taxonomy" id="3891"/>
    <lineage>
        <taxon>Eukaryota</taxon>
        <taxon>Viridiplantae</taxon>
        <taxon>Streptophyta</taxon>
        <taxon>Embryophyta</taxon>
        <taxon>Tracheophyta</taxon>
        <taxon>Spermatophyta</taxon>
        <taxon>Magnoliopsida</taxon>
        <taxon>eudicotyledons</taxon>
        <taxon>Gunneridae</taxon>
        <taxon>Pentapetalae</taxon>
        <taxon>rosids</taxon>
        <taxon>fabids</taxon>
        <taxon>Fabales</taxon>
        <taxon>Fabaceae</taxon>
        <taxon>Papilionoideae</taxon>
        <taxon>50 kb inversion clade</taxon>
        <taxon>NPAAA clade</taxon>
        <taxon>indigoferoid/millettioid clade</taxon>
        <taxon>Phaseoleae</taxon>
        <taxon>Psophocarpus</taxon>
    </lineage>
</organism>
<dbReference type="PANTHER" id="PTHR33443:SF35">
    <property type="entry name" value="VQ DOMAIN-CONTAINING PROTEIN"/>
    <property type="match status" value="1"/>
</dbReference>